<dbReference type="InterPro" id="IPR031853">
    <property type="entry name" value="YmcE_antitoxin"/>
</dbReference>
<sequence length="101" mass="11429">MGAKCIFCKSTMITFDNVACKYALTMRRWISQNNIRLPRGAFFISALFFFNAVCIVSDNLLIIESFGEMAYNISYLTRVPGTNTLLACCCLSRPDEVNSEY</sequence>
<dbReference type="AlphaFoldDB" id="A0A376THH5"/>
<dbReference type="Proteomes" id="UP000254405">
    <property type="component" value="Unassembled WGS sequence"/>
</dbReference>
<dbReference type="NCBIfam" id="NF007379">
    <property type="entry name" value="PRK09891.1"/>
    <property type="match status" value="1"/>
</dbReference>
<evidence type="ECO:0000313" key="2">
    <source>
        <dbReference type="EMBL" id="STI76607.1"/>
    </source>
</evidence>
<accession>A0A376THH5</accession>
<dbReference type="InterPro" id="IPR056946">
    <property type="entry name" value="YmcF-like"/>
</dbReference>
<keyword evidence="1" id="KW-0472">Membrane</keyword>
<evidence type="ECO:0000313" key="3">
    <source>
        <dbReference type="Proteomes" id="UP000254405"/>
    </source>
</evidence>
<dbReference type="EMBL" id="UGCO01000001">
    <property type="protein sequence ID" value="STI76607.1"/>
    <property type="molecule type" value="Genomic_DNA"/>
</dbReference>
<name>A0A376THH5_ECOLX</name>
<dbReference type="Pfam" id="PF23641">
    <property type="entry name" value="YmcF-like"/>
    <property type="match status" value="1"/>
</dbReference>
<keyword evidence="1" id="KW-0812">Transmembrane</keyword>
<protein>
    <submittedName>
        <fullName evidence="2">Cold shock protein</fullName>
    </submittedName>
</protein>
<dbReference type="Pfam" id="PF15939">
    <property type="entry name" value="YmcE_antitoxin"/>
    <property type="match status" value="1"/>
</dbReference>
<keyword evidence="1" id="KW-1133">Transmembrane helix</keyword>
<feature type="transmembrane region" description="Helical" evidence="1">
    <location>
        <begin position="41"/>
        <end position="63"/>
    </location>
</feature>
<gene>
    <name evidence="2" type="ORF">NCTC8985_01870</name>
</gene>
<evidence type="ECO:0000256" key="1">
    <source>
        <dbReference type="SAM" id="Phobius"/>
    </source>
</evidence>
<proteinExistence type="predicted"/>
<organism evidence="2 3">
    <name type="scientific">Escherichia coli</name>
    <dbReference type="NCBI Taxonomy" id="562"/>
    <lineage>
        <taxon>Bacteria</taxon>
        <taxon>Pseudomonadati</taxon>
        <taxon>Pseudomonadota</taxon>
        <taxon>Gammaproteobacteria</taxon>
        <taxon>Enterobacterales</taxon>
        <taxon>Enterobacteriaceae</taxon>
        <taxon>Escherichia</taxon>
    </lineage>
</organism>
<reference evidence="2 3" key="1">
    <citation type="submission" date="2018-06" db="EMBL/GenBank/DDBJ databases">
        <authorList>
            <consortium name="Pathogen Informatics"/>
            <person name="Doyle S."/>
        </authorList>
    </citation>
    <scope>NUCLEOTIDE SEQUENCE [LARGE SCALE GENOMIC DNA]</scope>
    <source>
        <strain evidence="2 3">NCTC8985</strain>
    </source>
</reference>